<protein>
    <submittedName>
        <fullName evidence="2">Nucleoside-diphosphate-sugar epimerase</fullName>
    </submittedName>
</protein>
<evidence type="ECO:0000313" key="2">
    <source>
        <dbReference type="EMBL" id="RZT88736.1"/>
    </source>
</evidence>
<dbReference type="Proteomes" id="UP000291591">
    <property type="component" value="Unassembled WGS sequence"/>
</dbReference>
<comment type="caution">
    <text evidence="2">The sequence shown here is derived from an EMBL/GenBank/DDBJ whole genome shotgun (WGS) entry which is preliminary data.</text>
</comment>
<evidence type="ECO:0000259" key="1">
    <source>
        <dbReference type="Pfam" id="PF01370"/>
    </source>
</evidence>
<accession>A0A4Q7V2Y3</accession>
<proteinExistence type="predicted"/>
<dbReference type="EMBL" id="SHKL01000001">
    <property type="protein sequence ID" value="RZT88736.1"/>
    <property type="molecule type" value="Genomic_DNA"/>
</dbReference>
<name>A0A4Q7V2Y3_PSEST</name>
<dbReference type="AlphaFoldDB" id="A0A4Q7V2Y3"/>
<dbReference type="PANTHER" id="PTHR43245">
    <property type="entry name" value="BIFUNCTIONAL POLYMYXIN RESISTANCE PROTEIN ARNA"/>
    <property type="match status" value="1"/>
</dbReference>
<sequence>MSDAVQLNRVARGPAEVVESADVERFLVTGSSGHLGEALVRTLRGRGDDVVGLDVLPSPWTSVVGSVTDPGVVRRALDGVTHVLHTATLHKPHVGSHPRQAFVDVNVSGTLALLEASAAAGVTSLVFTSSTSAFGRALSPPAGAPAAWITEDVAPVVRNVYGATKTAAEDLCELTARDLGLPVVVLRTSRFFPEGDDRDDVRDAYPDTNLKLVEYLYRRVEITDVVDAHLLAATRAPGLGFGRYVVSATTPFTRDDLAELGRDAPAVVARRVPELARFLDARGWRMLPALDRVYVNERARADLGWTPRHDVHAVMELIATTGDARSPLARAVGEKGYHAVPTGIYTR</sequence>
<dbReference type="InterPro" id="IPR050177">
    <property type="entry name" value="Lipid_A_modif_metabolic_enz"/>
</dbReference>
<dbReference type="Gene3D" id="3.40.50.720">
    <property type="entry name" value="NAD(P)-binding Rossmann-like Domain"/>
    <property type="match status" value="1"/>
</dbReference>
<organism evidence="2 3">
    <name type="scientific">Pseudonocardia sediminis</name>
    <dbReference type="NCBI Taxonomy" id="1397368"/>
    <lineage>
        <taxon>Bacteria</taxon>
        <taxon>Bacillati</taxon>
        <taxon>Actinomycetota</taxon>
        <taxon>Actinomycetes</taxon>
        <taxon>Pseudonocardiales</taxon>
        <taxon>Pseudonocardiaceae</taxon>
        <taxon>Pseudonocardia</taxon>
    </lineage>
</organism>
<dbReference type="InterPro" id="IPR036291">
    <property type="entry name" value="NAD(P)-bd_dom_sf"/>
</dbReference>
<dbReference type="SUPFAM" id="SSF51735">
    <property type="entry name" value="NAD(P)-binding Rossmann-fold domains"/>
    <property type="match status" value="1"/>
</dbReference>
<keyword evidence="3" id="KW-1185">Reference proteome</keyword>
<dbReference type="Pfam" id="PF01370">
    <property type="entry name" value="Epimerase"/>
    <property type="match status" value="1"/>
</dbReference>
<reference evidence="2 3" key="1">
    <citation type="submission" date="2019-02" db="EMBL/GenBank/DDBJ databases">
        <title>Sequencing the genomes of 1000 actinobacteria strains.</title>
        <authorList>
            <person name="Klenk H.-P."/>
        </authorList>
    </citation>
    <scope>NUCLEOTIDE SEQUENCE [LARGE SCALE GENOMIC DNA]</scope>
    <source>
        <strain evidence="2 3">DSM 45779</strain>
    </source>
</reference>
<dbReference type="InterPro" id="IPR001509">
    <property type="entry name" value="Epimerase_deHydtase"/>
</dbReference>
<feature type="domain" description="NAD-dependent epimerase/dehydratase" evidence="1">
    <location>
        <begin position="27"/>
        <end position="207"/>
    </location>
</feature>
<gene>
    <name evidence="2" type="ORF">EV383_5681</name>
</gene>
<evidence type="ECO:0000313" key="3">
    <source>
        <dbReference type="Proteomes" id="UP000291591"/>
    </source>
</evidence>
<dbReference type="PANTHER" id="PTHR43245:SF54">
    <property type="entry name" value="BLL0593 PROTEIN"/>
    <property type="match status" value="1"/>
</dbReference>